<gene>
    <name evidence="15" type="primary">ligA</name>
    <name evidence="18" type="ORF">GQ61_00345</name>
</gene>
<reference evidence="18 19" key="1">
    <citation type="submission" date="2014-06" db="EMBL/GenBank/DDBJ databases">
        <title>The genome of the endonuclear symbiont Nucleicultrix amoebiphila.</title>
        <authorList>
            <person name="Schulz F."/>
            <person name="Horn M."/>
        </authorList>
    </citation>
    <scope>NUCLEOTIDE SEQUENCE [LARGE SCALE GENOMIC DNA]</scope>
    <source>
        <strain evidence="18 19">FS5</strain>
    </source>
</reference>
<dbReference type="InterPro" id="IPR001679">
    <property type="entry name" value="DNA_ligase"/>
</dbReference>
<evidence type="ECO:0000259" key="17">
    <source>
        <dbReference type="PROSITE" id="PS50172"/>
    </source>
</evidence>
<dbReference type="SUPFAM" id="SSF47781">
    <property type="entry name" value="RuvA domain 2-like"/>
    <property type="match status" value="1"/>
</dbReference>
<dbReference type="InterPro" id="IPR036420">
    <property type="entry name" value="BRCT_dom_sf"/>
</dbReference>
<name>A0A1W6N2F9_9PROT</name>
<evidence type="ECO:0000256" key="9">
    <source>
        <dbReference type="ARBA" id="ARBA00022842"/>
    </source>
</evidence>
<dbReference type="Gene3D" id="1.10.287.610">
    <property type="entry name" value="Helix hairpin bin"/>
    <property type="match status" value="1"/>
</dbReference>
<evidence type="ECO:0000256" key="13">
    <source>
        <dbReference type="ARBA" id="ARBA00034005"/>
    </source>
</evidence>
<dbReference type="InterPro" id="IPR012340">
    <property type="entry name" value="NA-bd_OB-fold"/>
</dbReference>
<dbReference type="InterPro" id="IPR010994">
    <property type="entry name" value="RuvA_2-like"/>
</dbReference>
<keyword evidence="10 15" id="KW-0520">NAD</keyword>
<dbReference type="CDD" id="cd17748">
    <property type="entry name" value="BRCT_DNA_ligase_like"/>
    <property type="match status" value="1"/>
</dbReference>
<feature type="binding site" evidence="15">
    <location>
        <position position="128"/>
    </location>
    <ligand>
        <name>NAD(+)</name>
        <dbReference type="ChEBI" id="CHEBI:57540"/>
    </ligand>
</feature>
<dbReference type="EC" id="6.5.1.2" evidence="2 15"/>
<dbReference type="CDD" id="cd00114">
    <property type="entry name" value="LIGANc"/>
    <property type="match status" value="1"/>
</dbReference>
<dbReference type="SMART" id="SM00278">
    <property type="entry name" value="HhH1"/>
    <property type="match status" value="3"/>
</dbReference>
<dbReference type="NCBIfam" id="TIGR00575">
    <property type="entry name" value="dnlj"/>
    <property type="match status" value="1"/>
</dbReference>
<proteinExistence type="inferred from homology"/>
<dbReference type="PROSITE" id="PS01055">
    <property type="entry name" value="DNA_LIGASE_N1"/>
    <property type="match status" value="1"/>
</dbReference>
<evidence type="ECO:0000256" key="10">
    <source>
        <dbReference type="ARBA" id="ARBA00023027"/>
    </source>
</evidence>
<dbReference type="RefSeq" id="WP_085783404.1">
    <property type="nucleotide sequence ID" value="NZ_CP008743.1"/>
</dbReference>
<evidence type="ECO:0000256" key="5">
    <source>
        <dbReference type="ARBA" id="ARBA00022705"/>
    </source>
</evidence>
<dbReference type="Gene3D" id="6.20.10.30">
    <property type="match status" value="1"/>
</dbReference>
<feature type="binding site" evidence="15">
    <location>
        <position position="188"/>
    </location>
    <ligand>
        <name>NAD(+)</name>
        <dbReference type="ChEBI" id="CHEBI:57540"/>
    </ligand>
</feature>
<dbReference type="PANTHER" id="PTHR23389">
    <property type="entry name" value="CHROMOSOME TRANSMISSION FIDELITY FACTOR 18"/>
    <property type="match status" value="1"/>
</dbReference>
<dbReference type="SUPFAM" id="SSF52113">
    <property type="entry name" value="BRCT domain"/>
    <property type="match status" value="1"/>
</dbReference>
<comment type="cofactor">
    <cofactor evidence="15">
        <name>Mg(2+)</name>
        <dbReference type="ChEBI" id="CHEBI:18420"/>
    </cofactor>
    <cofactor evidence="15">
        <name>Mn(2+)</name>
        <dbReference type="ChEBI" id="CHEBI:29035"/>
    </cofactor>
</comment>
<feature type="binding site" evidence="15">
    <location>
        <position position="303"/>
    </location>
    <ligand>
        <name>NAD(+)</name>
        <dbReference type="ChEBI" id="CHEBI:57540"/>
    </ligand>
</feature>
<evidence type="ECO:0000256" key="14">
    <source>
        <dbReference type="ARBA" id="ARBA00060881"/>
    </source>
</evidence>
<evidence type="ECO:0000256" key="11">
    <source>
        <dbReference type="ARBA" id="ARBA00023204"/>
    </source>
</evidence>
<dbReference type="AlphaFoldDB" id="A0A1W6N2F9"/>
<comment type="similarity">
    <text evidence="14 15">Belongs to the NAD-dependent DNA ligase family. LigA subfamily.</text>
</comment>
<keyword evidence="19" id="KW-1185">Reference proteome</keyword>
<dbReference type="SMART" id="SM00292">
    <property type="entry name" value="BRCT"/>
    <property type="match status" value="1"/>
</dbReference>
<dbReference type="Pfam" id="PF03119">
    <property type="entry name" value="DNA_ligase_ZBD"/>
    <property type="match status" value="1"/>
</dbReference>
<feature type="binding site" evidence="15">
    <location>
        <position position="445"/>
    </location>
    <ligand>
        <name>Zn(2+)</name>
        <dbReference type="ChEBI" id="CHEBI:29105"/>
    </ligand>
</feature>
<keyword evidence="12 15" id="KW-0464">Manganese</keyword>
<comment type="function">
    <text evidence="1 15">DNA ligase that catalyzes the formation of phosphodiester linkages between 5'-phosphoryl and 3'-hydroxyl groups in double-stranded DNA using NAD as a coenzyme and as the energy source for the reaction. It is essential for DNA replication and repair of damaged DNA.</text>
</comment>
<feature type="binding site" evidence="15">
    <location>
        <position position="421"/>
    </location>
    <ligand>
        <name>Zn(2+)</name>
        <dbReference type="ChEBI" id="CHEBI:29105"/>
    </ligand>
</feature>
<dbReference type="PANTHER" id="PTHR23389:SF9">
    <property type="entry name" value="DNA LIGASE"/>
    <property type="match status" value="1"/>
</dbReference>
<evidence type="ECO:0000256" key="4">
    <source>
        <dbReference type="ARBA" id="ARBA00022598"/>
    </source>
</evidence>
<dbReference type="Pfam" id="PF00533">
    <property type="entry name" value="BRCT"/>
    <property type="match status" value="1"/>
</dbReference>
<dbReference type="Pfam" id="PF03120">
    <property type="entry name" value="OB_DNA_ligase"/>
    <property type="match status" value="1"/>
</dbReference>
<evidence type="ECO:0000256" key="1">
    <source>
        <dbReference type="ARBA" id="ARBA00004067"/>
    </source>
</evidence>
<evidence type="ECO:0000256" key="8">
    <source>
        <dbReference type="ARBA" id="ARBA00022833"/>
    </source>
</evidence>
<dbReference type="InterPro" id="IPR013839">
    <property type="entry name" value="DNAligase_adenylation"/>
</dbReference>
<dbReference type="OrthoDB" id="9759736at2"/>
<dbReference type="SMART" id="SM00532">
    <property type="entry name" value="LIGANc"/>
    <property type="match status" value="1"/>
</dbReference>
<dbReference type="EMBL" id="CP008743">
    <property type="protein sequence ID" value="ARN84054.1"/>
    <property type="molecule type" value="Genomic_DNA"/>
</dbReference>
<feature type="domain" description="BRCT" evidence="17">
    <location>
        <begin position="625"/>
        <end position="698"/>
    </location>
</feature>
<comment type="caution">
    <text evidence="15">Lacks conserved residue(s) required for the propagation of feature annotation.</text>
</comment>
<dbReference type="Gene3D" id="3.40.50.10190">
    <property type="entry name" value="BRCT domain"/>
    <property type="match status" value="1"/>
</dbReference>
<dbReference type="GO" id="GO:0046872">
    <property type="term" value="F:metal ion binding"/>
    <property type="evidence" value="ECO:0007669"/>
    <property type="project" value="UniProtKB-KW"/>
</dbReference>
<feature type="binding site" evidence="15">
    <location>
        <begin position="94"/>
        <end position="95"/>
    </location>
    <ligand>
        <name>NAD(+)</name>
        <dbReference type="ChEBI" id="CHEBI:57540"/>
    </ligand>
</feature>
<protein>
    <recommendedName>
        <fullName evidence="3 15">DNA ligase</fullName>
        <ecNumber evidence="2 15">6.5.1.2</ecNumber>
    </recommendedName>
    <alternativeName>
        <fullName evidence="15">Polydeoxyribonucleotide synthase [NAD(+)]</fullName>
    </alternativeName>
</protein>
<dbReference type="InterPro" id="IPR004150">
    <property type="entry name" value="NAD_DNA_ligase_OB"/>
</dbReference>
<dbReference type="InterPro" id="IPR018239">
    <property type="entry name" value="DNA_ligase_AS"/>
</dbReference>
<dbReference type="Pfam" id="PF01653">
    <property type="entry name" value="DNA_ligase_aden"/>
    <property type="match status" value="1"/>
</dbReference>
<evidence type="ECO:0000256" key="2">
    <source>
        <dbReference type="ARBA" id="ARBA00012722"/>
    </source>
</evidence>
<keyword evidence="11 15" id="KW-0234">DNA repair</keyword>
<dbReference type="Gene3D" id="2.40.50.140">
    <property type="entry name" value="Nucleic acid-binding proteins"/>
    <property type="match status" value="1"/>
</dbReference>
<accession>A0A1W6N2F9</accession>
<evidence type="ECO:0000313" key="18">
    <source>
        <dbReference type="EMBL" id="ARN84054.1"/>
    </source>
</evidence>
<evidence type="ECO:0000256" key="3">
    <source>
        <dbReference type="ARBA" id="ARBA00013308"/>
    </source>
</evidence>
<comment type="catalytic activity">
    <reaction evidence="13 15 16">
        <text>NAD(+) + (deoxyribonucleotide)n-3'-hydroxyl + 5'-phospho-(deoxyribonucleotide)m = (deoxyribonucleotide)n+m + AMP + beta-nicotinamide D-nucleotide.</text>
        <dbReference type="EC" id="6.5.1.2"/>
    </reaction>
</comment>
<dbReference type="InterPro" id="IPR041663">
    <property type="entry name" value="DisA/LigA_HHH"/>
</dbReference>
<sequence>MGNLRAVPVEQLTSDEAEKELAALAREIKYHDDRYYGEDNPLITDAEYDALRIRNHDIEKKFPLLVRPDSPSKRVGYAENTGFKKVTHSKPMLSLDNAFNEEDVEEFLARAKRFLALSDDLNIDVFAEPKIDGLACSLVYEEGKFTRAATRGDGNIGEDITENVRTLREIPHELFTASPPEFIEIRGEIYMTHADFNSLNQKREAEGQSLFANPRNAAAGSIRQLDPKVTAERSLKFFVYGYATYPSFLKTYQESLELLKSWGFPITTLTALCKNKRDIIHYFNDLEAKRSNLPFDIDGAVYKINRLDWQERLGFVARAPRFAIAHKFPPEQGQTTLRNIIIQVGRTGVLTPVAILDPINIGGVVVSRATLHNQDEINRKDIRIGDRVLIQRAGDVIPQIVKVLNLHSHEREKPFVFPKKCPVCDSHVVQHEGEVAYKCTGGLICSAQASLRLRHFVSKDAFDIEGLGAKHVDAFFQEGLIKTPVDIFTFQERDHKSITPLRKREGWGDKSAQKLFDAINKRRKISLNRFIYALGVPQVGESTAKVLAKNYGSFKNFRDSMLKAVDFGSSSYQELIAIEGVGPSIAEDILIFFKEPHNLTILNKLHGDAHHAAQILIEDFVSSNSMASKISEKTIVFTGTLTKFTRAEAKSKAESLGAKVASSVSAKTDFVVVGADAGSKAKAAQELGVTVLNEDEWLNLIKTD</sequence>
<dbReference type="GO" id="GO:0006260">
    <property type="term" value="P:DNA replication"/>
    <property type="evidence" value="ECO:0007669"/>
    <property type="project" value="UniProtKB-KW"/>
</dbReference>
<evidence type="ECO:0000256" key="15">
    <source>
        <dbReference type="HAMAP-Rule" id="MF_01588"/>
    </source>
</evidence>
<dbReference type="InterPro" id="IPR001357">
    <property type="entry name" value="BRCT_dom"/>
</dbReference>
<dbReference type="Gene3D" id="3.30.470.30">
    <property type="entry name" value="DNA ligase/mRNA capping enzyme"/>
    <property type="match status" value="1"/>
</dbReference>
<dbReference type="GO" id="GO:0006281">
    <property type="term" value="P:DNA repair"/>
    <property type="evidence" value="ECO:0007669"/>
    <property type="project" value="UniProtKB-KW"/>
</dbReference>
<feature type="binding site" evidence="15">
    <location>
        <position position="151"/>
    </location>
    <ligand>
        <name>NAD(+)</name>
        <dbReference type="ChEBI" id="CHEBI:57540"/>
    </ligand>
</feature>
<organism evidence="18 19">
    <name type="scientific">Candidatus Nucleicultrix amoebiphila FS5</name>
    <dbReference type="NCBI Taxonomy" id="1414854"/>
    <lineage>
        <taxon>Bacteria</taxon>
        <taxon>Pseudomonadati</taxon>
        <taxon>Pseudomonadota</taxon>
        <taxon>Alphaproteobacteria</taxon>
        <taxon>Holosporales</taxon>
        <taxon>Candidatus Nucleicultricaceae</taxon>
        <taxon>Candidatus Nucleicultrix</taxon>
    </lineage>
</organism>
<dbReference type="FunFam" id="2.40.50.140:FF:000012">
    <property type="entry name" value="DNA ligase"/>
    <property type="match status" value="1"/>
</dbReference>
<keyword evidence="8 15" id="KW-0862">Zinc</keyword>
<keyword evidence="5 15" id="KW-0235">DNA replication</keyword>
<evidence type="ECO:0000313" key="19">
    <source>
        <dbReference type="Proteomes" id="UP000237351"/>
    </source>
</evidence>
<dbReference type="GO" id="GO:0005829">
    <property type="term" value="C:cytosol"/>
    <property type="evidence" value="ECO:0007669"/>
    <property type="project" value="TreeGrafter"/>
</dbReference>
<dbReference type="FunFam" id="3.30.470.30:FF:000001">
    <property type="entry name" value="DNA ligase"/>
    <property type="match status" value="1"/>
</dbReference>
<feature type="active site" description="N6-AMP-lysine intermediate" evidence="15">
    <location>
        <position position="130"/>
    </location>
</feature>
<dbReference type="InterPro" id="IPR033136">
    <property type="entry name" value="DNA_ligase_CS"/>
</dbReference>
<evidence type="ECO:0000256" key="6">
    <source>
        <dbReference type="ARBA" id="ARBA00022723"/>
    </source>
</evidence>
<keyword evidence="7 15" id="KW-0227">DNA damage</keyword>
<dbReference type="Pfam" id="PF12826">
    <property type="entry name" value="HHH_2"/>
    <property type="match status" value="1"/>
</dbReference>
<dbReference type="Proteomes" id="UP000237351">
    <property type="component" value="Chromosome"/>
</dbReference>
<dbReference type="STRING" id="1414854.GQ61_00345"/>
<dbReference type="GO" id="GO:0003677">
    <property type="term" value="F:DNA binding"/>
    <property type="evidence" value="ECO:0007669"/>
    <property type="project" value="InterPro"/>
</dbReference>
<feature type="binding site" evidence="15">
    <location>
        <position position="327"/>
    </location>
    <ligand>
        <name>NAD(+)</name>
        <dbReference type="ChEBI" id="CHEBI:57540"/>
    </ligand>
</feature>
<dbReference type="GO" id="GO:0003911">
    <property type="term" value="F:DNA ligase (NAD+) activity"/>
    <property type="evidence" value="ECO:0007669"/>
    <property type="project" value="UniProtKB-UniRule"/>
</dbReference>
<dbReference type="HAMAP" id="MF_01588">
    <property type="entry name" value="DNA_ligase_A"/>
    <property type="match status" value="1"/>
</dbReference>
<dbReference type="PROSITE" id="PS01056">
    <property type="entry name" value="DNA_LIGASE_N2"/>
    <property type="match status" value="1"/>
</dbReference>
<feature type="binding site" evidence="15">
    <location>
        <begin position="45"/>
        <end position="49"/>
    </location>
    <ligand>
        <name>NAD(+)</name>
        <dbReference type="ChEBI" id="CHEBI:57540"/>
    </ligand>
</feature>
<keyword evidence="6 15" id="KW-0479">Metal-binding</keyword>
<dbReference type="InterPro" id="IPR003583">
    <property type="entry name" value="Hlx-hairpin-Hlx_DNA-bd_motif"/>
</dbReference>
<keyword evidence="9 15" id="KW-0460">Magnesium</keyword>
<dbReference type="InterPro" id="IPR004149">
    <property type="entry name" value="Znf_DNAligase_C4"/>
</dbReference>
<evidence type="ECO:0000256" key="16">
    <source>
        <dbReference type="RuleBase" id="RU000618"/>
    </source>
</evidence>
<dbReference type="SUPFAM" id="SSF50249">
    <property type="entry name" value="Nucleic acid-binding proteins"/>
    <property type="match status" value="1"/>
</dbReference>
<dbReference type="PIRSF" id="PIRSF001604">
    <property type="entry name" value="LigA"/>
    <property type="match status" value="1"/>
</dbReference>
<keyword evidence="4 15" id="KW-0436">Ligase</keyword>
<dbReference type="PROSITE" id="PS50172">
    <property type="entry name" value="BRCT"/>
    <property type="match status" value="1"/>
</dbReference>
<feature type="binding site" evidence="15">
    <location>
        <position position="424"/>
    </location>
    <ligand>
        <name>Zn(2+)</name>
        <dbReference type="ChEBI" id="CHEBI:29105"/>
    </ligand>
</feature>
<dbReference type="NCBIfam" id="NF005932">
    <property type="entry name" value="PRK07956.1"/>
    <property type="match status" value="1"/>
</dbReference>
<dbReference type="InterPro" id="IPR013840">
    <property type="entry name" value="DNAligase_N"/>
</dbReference>
<evidence type="ECO:0000256" key="7">
    <source>
        <dbReference type="ARBA" id="ARBA00022763"/>
    </source>
</evidence>
<dbReference type="KEGG" id="naf:GQ61_00345"/>
<dbReference type="Gene3D" id="1.10.150.20">
    <property type="entry name" value="5' to 3' exonuclease, C-terminal subdomain"/>
    <property type="match status" value="2"/>
</dbReference>
<dbReference type="SUPFAM" id="SSF56091">
    <property type="entry name" value="DNA ligase/mRNA capping enzyme, catalytic domain"/>
    <property type="match status" value="1"/>
</dbReference>
<evidence type="ECO:0000256" key="12">
    <source>
        <dbReference type="ARBA" id="ARBA00023211"/>
    </source>
</evidence>